<dbReference type="AlphaFoldDB" id="A0A2K8Z3S0"/>
<accession>A0A2K8Z3S0</accession>
<dbReference type="Gene3D" id="3.90.1150.10">
    <property type="entry name" value="Aspartate Aminotransferase, domain 1"/>
    <property type="match status" value="1"/>
</dbReference>
<protein>
    <submittedName>
        <fullName evidence="4">Aminotransferase class I/II</fullName>
    </submittedName>
</protein>
<dbReference type="SUPFAM" id="SSF53383">
    <property type="entry name" value="PLP-dependent transferases"/>
    <property type="match status" value="1"/>
</dbReference>
<dbReference type="Gene3D" id="3.40.640.10">
    <property type="entry name" value="Type I PLP-dependent aspartate aminotransferase-like (Major domain)"/>
    <property type="match status" value="1"/>
</dbReference>
<gene>
    <name evidence="4" type="ORF">CWM47_23285</name>
</gene>
<dbReference type="EMBL" id="CP025096">
    <property type="protein sequence ID" value="AUD04510.1"/>
    <property type="molecule type" value="Genomic_DNA"/>
</dbReference>
<keyword evidence="2 4" id="KW-0808">Transferase</keyword>
<dbReference type="InterPro" id="IPR015422">
    <property type="entry name" value="PyrdxlP-dep_Trfase_small"/>
</dbReference>
<feature type="domain" description="Aminotransferase class I/classII large" evidence="3">
    <location>
        <begin position="63"/>
        <end position="353"/>
    </location>
</feature>
<evidence type="ECO:0000313" key="4">
    <source>
        <dbReference type="EMBL" id="AUD04510.1"/>
    </source>
</evidence>
<dbReference type="InterPro" id="IPR015424">
    <property type="entry name" value="PyrdxlP-dep_Trfase"/>
</dbReference>
<dbReference type="KEGG" id="spir:CWM47_23285"/>
<evidence type="ECO:0000259" key="3">
    <source>
        <dbReference type="Pfam" id="PF00155"/>
    </source>
</evidence>
<dbReference type="GO" id="GO:0008483">
    <property type="term" value="F:transaminase activity"/>
    <property type="evidence" value="ECO:0007669"/>
    <property type="project" value="UniProtKB-KW"/>
</dbReference>
<dbReference type="OrthoDB" id="846426at2"/>
<dbReference type="GO" id="GO:0030170">
    <property type="term" value="F:pyridoxal phosphate binding"/>
    <property type="evidence" value="ECO:0007669"/>
    <property type="project" value="InterPro"/>
</dbReference>
<dbReference type="InterPro" id="IPR050087">
    <property type="entry name" value="AON_synthase_class-II"/>
</dbReference>
<keyword evidence="4" id="KW-0032">Aminotransferase</keyword>
<organism evidence="4 5">
    <name type="scientific">Spirosoma pollinicola</name>
    <dbReference type="NCBI Taxonomy" id="2057025"/>
    <lineage>
        <taxon>Bacteria</taxon>
        <taxon>Pseudomonadati</taxon>
        <taxon>Bacteroidota</taxon>
        <taxon>Cytophagia</taxon>
        <taxon>Cytophagales</taxon>
        <taxon>Cytophagaceae</taxon>
        <taxon>Spirosoma</taxon>
    </lineage>
</organism>
<sequence length="361" mass="39719">MSEIFHIDQLPNRTIAHNGQEYLFFSGTAYLGIPQHPTFHRLMTESMYRYGTVFGSSRNGNVRIGVYEEAEAKLAARTGAEAALTLSSGMMAGQVIINWLRSQTASFLYAPHAHPALWHAPTVTIPQLSFADWIDQLPDLVNALPPGPVAILTNSLDAVCSDYYNFEWVNNLPDNRPITLVVDDSHGLGVLNNGRGIWPQIPRNPSRAGGPICLLGTGSLAKGMGLPGGMVFGDADTIKTIRQTAFFGACSPMVPACLDAYLQADNLYAEGYERLQRNIQLAEELLLPTGLFQHAEGYPVFFTEHDELYADLLQHSILIYSFAYPTAAHRANTRIVISAFHELEDIKRVTDQILAICKAVS</sequence>
<comment type="cofactor">
    <cofactor evidence="1">
        <name>pyridoxal 5'-phosphate</name>
        <dbReference type="ChEBI" id="CHEBI:597326"/>
    </cofactor>
</comment>
<evidence type="ECO:0000313" key="5">
    <source>
        <dbReference type="Proteomes" id="UP000232883"/>
    </source>
</evidence>
<name>A0A2K8Z3S0_9BACT</name>
<dbReference type="Pfam" id="PF00155">
    <property type="entry name" value="Aminotran_1_2"/>
    <property type="match status" value="1"/>
</dbReference>
<dbReference type="PANTHER" id="PTHR13693">
    <property type="entry name" value="CLASS II AMINOTRANSFERASE/8-AMINO-7-OXONONANOATE SYNTHASE"/>
    <property type="match status" value="1"/>
</dbReference>
<dbReference type="Proteomes" id="UP000232883">
    <property type="component" value="Chromosome"/>
</dbReference>
<keyword evidence="5" id="KW-1185">Reference proteome</keyword>
<proteinExistence type="predicted"/>
<reference evidence="4 5" key="1">
    <citation type="submission" date="2017-11" db="EMBL/GenBank/DDBJ databases">
        <title>Taxonomic description and genome sequences of Spirosoma HA7 sp. nov., isolated from pollen microhabitat of Corylus avellana.</title>
        <authorList>
            <person name="Ambika Manirajan B."/>
            <person name="Suarez C."/>
            <person name="Ratering S."/>
            <person name="Geissler-Plaum R."/>
            <person name="Cardinale M."/>
            <person name="Sylvia S."/>
        </authorList>
    </citation>
    <scope>NUCLEOTIDE SEQUENCE [LARGE SCALE GENOMIC DNA]</scope>
    <source>
        <strain evidence="4 5">HA7</strain>
    </source>
</reference>
<evidence type="ECO:0000256" key="2">
    <source>
        <dbReference type="ARBA" id="ARBA00022679"/>
    </source>
</evidence>
<dbReference type="InterPro" id="IPR004839">
    <property type="entry name" value="Aminotransferase_I/II_large"/>
</dbReference>
<dbReference type="RefSeq" id="WP_100990575.1">
    <property type="nucleotide sequence ID" value="NZ_CP025096.1"/>
</dbReference>
<evidence type="ECO:0000256" key="1">
    <source>
        <dbReference type="ARBA" id="ARBA00001933"/>
    </source>
</evidence>
<dbReference type="InterPro" id="IPR015421">
    <property type="entry name" value="PyrdxlP-dep_Trfase_major"/>
</dbReference>